<evidence type="ECO:0000259" key="1">
    <source>
        <dbReference type="Pfam" id="PF13387"/>
    </source>
</evidence>
<proteinExistence type="predicted"/>
<dbReference type="InterPro" id="IPR025178">
    <property type="entry name" value="Lnb_N"/>
</dbReference>
<gene>
    <name evidence="4" type="ORF">MNBD_GAMMA25-272</name>
</gene>
<dbReference type="InterPro" id="IPR057165">
    <property type="entry name" value="DUF7843"/>
</dbReference>
<feature type="domain" description="Lnb N-terminal periplasmic" evidence="1">
    <location>
        <begin position="134"/>
        <end position="302"/>
    </location>
</feature>
<feature type="domain" description="DUF7843" evidence="3">
    <location>
        <begin position="38"/>
        <end position="116"/>
    </location>
</feature>
<dbReference type="EMBL" id="UOFY01000052">
    <property type="protein sequence ID" value="VAX10539.1"/>
    <property type="molecule type" value="Genomic_DNA"/>
</dbReference>
<organism evidence="4">
    <name type="scientific">hydrothermal vent metagenome</name>
    <dbReference type="NCBI Taxonomy" id="652676"/>
    <lineage>
        <taxon>unclassified sequences</taxon>
        <taxon>metagenomes</taxon>
        <taxon>ecological metagenomes</taxon>
    </lineage>
</organism>
<reference evidence="4" key="1">
    <citation type="submission" date="2018-06" db="EMBL/GenBank/DDBJ databases">
        <authorList>
            <person name="Zhirakovskaya E."/>
        </authorList>
    </citation>
    <scope>NUCLEOTIDE SEQUENCE</scope>
</reference>
<sequence length="638" mass="73757">MMKSLFHTLFLFLFLIVSLPAQANDYLDSLIQQAKYSQLAQQPYWHKLVHYQKNKIFKSVKSQADDKRFFNASNGKTDPQSELEATLSQFFIPQNKDPEIPHPQCRFPARYQWLKKELTFIPEKLIEQHCPKLDEWLSDLNASSLTLIFPSAYINNPSTMFGHTFLRLDKPAGSQSSKLTSAAINFAAEKTEFSGLMFAIEGMTGGQAGYFSLQPYYEKVNEYSDLESRDIWEYDLNFTPAEIKRMLLHLWELQKIRFDYYFLDENCSYQLLALLDLSRDELQLRAQFSYDAIPIDTARAILKIPNILKSVHYRPSARSTLSYQLEILNETERQHVRDLAYGRISADNQQQNDNSGARHALTLSTAYDYLQFKYRRRKISREDSAPRSLKLLSSLSELQETQTPPSPPIPAVRPDQGHPSARIIYGLGLVQQSNFFDLTWRPAYHDLLDADEGHVAGAQINFLETRLRFDDYSDNINIQQLTLIDIYSVTPHNQDFSSLSWKFNTGLERLPLGNNTSKNNLPYTVNSGAGRTWGLSQNMRIFALLEGSMMIHKKLDNYFSLGAGPSLGVLWKLNSRWKLWINGRMQRYGVNLNMTYLDYSLNQSFSFSRDLALRINMKRSGTENNLHNELSFNLHVYY</sequence>
<evidence type="ECO:0000313" key="4">
    <source>
        <dbReference type="EMBL" id="VAX10539.1"/>
    </source>
</evidence>
<evidence type="ECO:0000259" key="2">
    <source>
        <dbReference type="Pfam" id="PF25222"/>
    </source>
</evidence>
<dbReference type="Pfam" id="PF25222">
    <property type="entry name" value="DUF7840"/>
    <property type="match status" value="1"/>
</dbReference>
<accession>A0A3B1AWY0</accession>
<dbReference type="InterPro" id="IPR057162">
    <property type="entry name" value="DUF7840"/>
</dbReference>
<protein>
    <submittedName>
        <fullName evidence="4">Putative outermembrane protein</fullName>
    </submittedName>
</protein>
<feature type="domain" description="DUF7840" evidence="2">
    <location>
        <begin position="412"/>
        <end position="637"/>
    </location>
</feature>
<name>A0A3B1AWY0_9ZZZZ</name>
<dbReference type="Pfam" id="PF25225">
    <property type="entry name" value="DUF7843"/>
    <property type="match status" value="1"/>
</dbReference>
<dbReference type="AlphaFoldDB" id="A0A3B1AWY0"/>
<dbReference type="Pfam" id="PF13387">
    <property type="entry name" value="Lnb_N"/>
    <property type="match status" value="1"/>
</dbReference>
<evidence type="ECO:0000259" key="3">
    <source>
        <dbReference type="Pfam" id="PF25225"/>
    </source>
</evidence>